<sequence>MCPLDRWILTPLLITGLLLSLADDVFAKKRSFPYEAVVNADEALVRSGNGRRYYPTLKLKRGSRVTVHRHDPGGWFMIAPPQGSFSWVRAEHVQKLAGNRGRVSENGVVVRVGSAFDDSRDVEQIRLSKNDEITILGSKNVQTEFGNVLMYRIQPPVGEWRWVEGHLLLPADQYQPGSNPPAPIDSPIAKNETDPFGQSMPENKTPAPQQELIQTPTDGSARRSVPEVDEIAAAKDAIKTIDTQFRAMIETEPNTWDLDGLEQDYKTLQQEIKHPAIASKIDLRIDAVNRYRKVQEEYKDFLKLAEETSKRDAELVSMAPDQNKTNRYPAPETPAGENGLLPPSPEPASTQPVVPGQPPAPAQPAIPSQPAPPLPQPSAPTPEVPQPQTQQPPRPSQPQFSGAGIVRRLNNARYGMPTHALVAPNGQFLAYLQPVSPQINLDAAVGRAIGVTGKRWFRSDLRGEYILVESMTPVRLQATPVPGR</sequence>
<feature type="compositionally biased region" description="Polar residues" evidence="1">
    <location>
        <begin position="200"/>
        <end position="218"/>
    </location>
</feature>
<evidence type="ECO:0000256" key="1">
    <source>
        <dbReference type="SAM" id="MobiDB-lite"/>
    </source>
</evidence>
<dbReference type="AlphaFoldDB" id="A0A517Q1A0"/>
<feature type="region of interest" description="Disordered" evidence="1">
    <location>
        <begin position="173"/>
        <end position="224"/>
    </location>
</feature>
<feature type="region of interest" description="Disordered" evidence="1">
    <location>
        <begin position="313"/>
        <end position="401"/>
    </location>
</feature>
<keyword evidence="3" id="KW-1185">Reference proteome</keyword>
<feature type="compositionally biased region" description="Pro residues" evidence="1">
    <location>
        <begin position="355"/>
        <end position="396"/>
    </location>
</feature>
<dbReference type="RefSeq" id="WP_145104003.1">
    <property type="nucleotide sequence ID" value="NZ_CP036277.1"/>
</dbReference>
<accession>A0A518A0V7</accession>
<evidence type="ECO:0000313" key="2">
    <source>
        <dbReference type="EMBL" id="QDT25399.1"/>
    </source>
</evidence>
<reference evidence="2 3" key="1">
    <citation type="submission" date="2019-03" db="EMBL/GenBank/DDBJ databases">
        <title>Deep-cultivation of Planctomycetes and their phenomic and genomic characterization uncovers novel biology.</title>
        <authorList>
            <person name="Wiegand S."/>
            <person name="Jogler M."/>
            <person name="Boedeker C."/>
            <person name="Pinto D."/>
            <person name="Vollmers J."/>
            <person name="Rivas-Marin E."/>
            <person name="Kohn T."/>
            <person name="Peeters S.H."/>
            <person name="Heuer A."/>
            <person name="Rast P."/>
            <person name="Oberbeckmann S."/>
            <person name="Bunk B."/>
            <person name="Jeske O."/>
            <person name="Meyerdierks A."/>
            <person name="Storesund J.E."/>
            <person name="Kallscheuer N."/>
            <person name="Luecker S."/>
            <person name="Lage O.M."/>
            <person name="Pohl T."/>
            <person name="Merkel B.J."/>
            <person name="Hornburger P."/>
            <person name="Mueller R.-W."/>
            <person name="Bruemmer F."/>
            <person name="Labrenz M."/>
            <person name="Spormann A.M."/>
            <person name="Op den Camp H."/>
            <person name="Overmann J."/>
            <person name="Amann R."/>
            <person name="Jetten M.S.M."/>
            <person name="Mascher T."/>
            <person name="Medema M.H."/>
            <person name="Devos D.P."/>
            <person name="Kaster A.-K."/>
            <person name="Ovreas L."/>
            <person name="Rohde M."/>
            <person name="Galperin M.Y."/>
            <person name="Jogler C."/>
        </authorList>
    </citation>
    <scope>NUCLEOTIDE SEQUENCE [LARGE SCALE GENOMIC DNA]</scope>
    <source>
        <strain evidence="2 3">Enr10</strain>
    </source>
</reference>
<accession>A0A517Q1A0</accession>
<name>A0A517Q1A0_9PLAN</name>
<evidence type="ECO:0000313" key="3">
    <source>
        <dbReference type="Proteomes" id="UP000315647"/>
    </source>
</evidence>
<dbReference type="Proteomes" id="UP000315647">
    <property type="component" value="Chromosome"/>
</dbReference>
<gene>
    <name evidence="2" type="ORF">Enr10x_06950</name>
</gene>
<organism evidence="2 3">
    <name type="scientific">Gimesia panareensis</name>
    <dbReference type="NCBI Taxonomy" id="2527978"/>
    <lineage>
        <taxon>Bacteria</taxon>
        <taxon>Pseudomonadati</taxon>
        <taxon>Planctomycetota</taxon>
        <taxon>Planctomycetia</taxon>
        <taxon>Planctomycetales</taxon>
        <taxon>Planctomycetaceae</taxon>
        <taxon>Gimesia</taxon>
    </lineage>
</organism>
<proteinExistence type="predicted"/>
<dbReference type="EMBL" id="CP037421">
    <property type="protein sequence ID" value="QDT25399.1"/>
    <property type="molecule type" value="Genomic_DNA"/>
</dbReference>
<dbReference type="Gene3D" id="2.30.30.40">
    <property type="entry name" value="SH3 Domains"/>
    <property type="match status" value="1"/>
</dbReference>
<protein>
    <submittedName>
        <fullName evidence="2">Uncharacterized protein</fullName>
    </submittedName>
</protein>